<keyword evidence="4" id="KW-1185">Reference proteome</keyword>
<proteinExistence type="predicted"/>
<dbReference type="PANTHER" id="PTHR15898:SF17">
    <property type="entry name" value="RING-TYPE DOMAIN-CONTAINING PROTEIN"/>
    <property type="match status" value="1"/>
</dbReference>
<comment type="caution">
    <text evidence="3">The sequence shown here is derived from an EMBL/GenBank/DDBJ whole genome shotgun (WGS) entry which is preliminary data.</text>
</comment>
<protein>
    <recommendedName>
        <fullName evidence="2">RING-type domain-containing protein</fullName>
    </recommendedName>
</protein>
<dbReference type="PANTHER" id="PTHR15898">
    <property type="entry name" value="BIFUNCTIONAL APOPTOSIS REGULATOR"/>
    <property type="match status" value="1"/>
</dbReference>
<evidence type="ECO:0000313" key="4">
    <source>
        <dbReference type="Proteomes" id="UP001642260"/>
    </source>
</evidence>
<reference evidence="3 4" key="1">
    <citation type="submission" date="2022-03" db="EMBL/GenBank/DDBJ databases">
        <authorList>
            <person name="Macdonald S."/>
            <person name="Ahmed S."/>
            <person name="Newling K."/>
        </authorList>
    </citation>
    <scope>NUCLEOTIDE SEQUENCE [LARGE SCALE GENOMIC DNA]</scope>
</reference>
<name>A0ABC8M8W7_ERUVS</name>
<dbReference type="GO" id="GO:0008270">
    <property type="term" value="F:zinc ion binding"/>
    <property type="evidence" value="ECO:0007669"/>
    <property type="project" value="UniProtKB-KW"/>
</dbReference>
<feature type="domain" description="RING-type" evidence="2">
    <location>
        <begin position="24"/>
        <end position="64"/>
    </location>
</feature>
<evidence type="ECO:0000313" key="3">
    <source>
        <dbReference type="EMBL" id="CAH8392181.1"/>
    </source>
</evidence>
<gene>
    <name evidence="3" type="ORF">ERUC_LOCUS44664</name>
</gene>
<dbReference type="FunFam" id="3.30.40.10:FF:000489">
    <property type="entry name" value="E3 ubiquitin-protein ligase PRT1"/>
    <property type="match status" value="1"/>
</dbReference>
<dbReference type="Gene3D" id="3.30.40.10">
    <property type="entry name" value="Zinc/RING finger domain, C3HC4 (zinc finger)"/>
    <property type="match status" value="1"/>
</dbReference>
<keyword evidence="1" id="KW-0863">Zinc-finger</keyword>
<dbReference type="SUPFAM" id="SSF57850">
    <property type="entry name" value="RING/U-box"/>
    <property type="match status" value="1"/>
</dbReference>
<organism evidence="3 4">
    <name type="scientific">Eruca vesicaria subsp. sativa</name>
    <name type="common">Garden rocket</name>
    <name type="synonym">Eruca sativa</name>
    <dbReference type="NCBI Taxonomy" id="29727"/>
    <lineage>
        <taxon>Eukaryota</taxon>
        <taxon>Viridiplantae</taxon>
        <taxon>Streptophyta</taxon>
        <taxon>Embryophyta</taxon>
        <taxon>Tracheophyta</taxon>
        <taxon>Spermatophyta</taxon>
        <taxon>Magnoliopsida</taxon>
        <taxon>eudicotyledons</taxon>
        <taxon>Gunneridae</taxon>
        <taxon>Pentapetalae</taxon>
        <taxon>rosids</taxon>
        <taxon>malvids</taxon>
        <taxon>Brassicales</taxon>
        <taxon>Brassicaceae</taxon>
        <taxon>Brassiceae</taxon>
        <taxon>Eruca</taxon>
    </lineage>
</organism>
<dbReference type="InterPro" id="IPR013083">
    <property type="entry name" value="Znf_RING/FYVE/PHD"/>
</dbReference>
<dbReference type="AlphaFoldDB" id="A0ABC8M8W7"/>
<accession>A0ABC8M8W7</accession>
<sequence>MEDMTVMKEDEPHEEEEISDKFLCRVCLELLYKPIVILCGHLSYFWCVHSSMSGLRVSHCPICRDPYLHFPTVCQKVHFLLKKLYPIAHNKREAQLLSYLFFGTKKKDIEEPASKEIAAKSDSVAAPLTIEEPASEEIA</sequence>
<evidence type="ECO:0000259" key="2">
    <source>
        <dbReference type="PROSITE" id="PS50089"/>
    </source>
</evidence>
<evidence type="ECO:0000256" key="1">
    <source>
        <dbReference type="PROSITE-ProRule" id="PRU00175"/>
    </source>
</evidence>
<keyword evidence="1" id="KW-0862">Zinc</keyword>
<keyword evidence="1" id="KW-0479">Metal-binding</keyword>
<dbReference type="EMBL" id="CAKOAT010985153">
    <property type="protein sequence ID" value="CAH8392181.1"/>
    <property type="molecule type" value="Genomic_DNA"/>
</dbReference>
<dbReference type="InterPro" id="IPR001841">
    <property type="entry name" value="Znf_RING"/>
</dbReference>
<dbReference type="Proteomes" id="UP001642260">
    <property type="component" value="Unassembled WGS sequence"/>
</dbReference>
<dbReference type="PROSITE" id="PS50089">
    <property type="entry name" value="ZF_RING_2"/>
    <property type="match status" value="1"/>
</dbReference>